<protein>
    <submittedName>
        <fullName evidence="1">Uncharacterized protein</fullName>
    </submittedName>
</protein>
<sequence length="49" mass="5565">MQLVQAGRLNQYVGRVSSVDGVFFSAIHFSEADERTRAEELARANLRLR</sequence>
<reference evidence="1 2" key="1">
    <citation type="submission" date="2017-05" db="EMBL/GenBank/DDBJ databases">
        <authorList>
            <person name="Varghese N."/>
            <person name="Submissions S."/>
        </authorList>
    </citation>
    <scope>NUCLEOTIDE SEQUENCE [LARGE SCALE GENOMIC DNA]</scope>
    <source>
        <strain evidence="1 2">DSM 21985</strain>
    </source>
</reference>
<dbReference type="Proteomes" id="UP000317557">
    <property type="component" value="Unassembled WGS sequence"/>
</dbReference>
<gene>
    <name evidence="1" type="ORF">SAMN06265219_102254</name>
</gene>
<dbReference type="AlphaFoldDB" id="A0A521BGM5"/>
<keyword evidence="2" id="KW-1185">Reference proteome</keyword>
<dbReference type="EMBL" id="FXTP01000002">
    <property type="protein sequence ID" value="SMO45870.1"/>
    <property type="molecule type" value="Genomic_DNA"/>
</dbReference>
<accession>A0A521BGM5</accession>
<evidence type="ECO:0000313" key="1">
    <source>
        <dbReference type="EMBL" id="SMO45870.1"/>
    </source>
</evidence>
<name>A0A521BGM5_9BACT</name>
<organism evidence="1 2">
    <name type="scientific">Gracilimonas mengyeensis</name>
    <dbReference type="NCBI Taxonomy" id="1302730"/>
    <lineage>
        <taxon>Bacteria</taxon>
        <taxon>Pseudomonadati</taxon>
        <taxon>Balneolota</taxon>
        <taxon>Balneolia</taxon>
        <taxon>Balneolales</taxon>
        <taxon>Balneolaceae</taxon>
        <taxon>Gracilimonas</taxon>
    </lineage>
</organism>
<evidence type="ECO:0000313" key="2">
    <source>
        <dbReference type="Proteomes" id="UP000317557"/>
    </source>
</evidence>
<proteinExistence type="predicted"/>